<feature type="transmembrane region" description="Helical" evidence="1">
    <location>
        <begin position="209"/>
        <end position="229"/>
    </location>
</feature>
<dbReference type="EMBL" id="FNVS01000004">
    <property type="protein sequence ID" value="SEF66485.1"/>
    <property type="molecule type" value="Genomic_DNA"/>
</dbReference>
<dbReference type="GO" id="GO:0006355">
    <property type="term" value="P:regulation of DNA-templated transcription"/>
    <property type="evidence" value="ECO:0007669"/>
    <property type="project" value="InterPro"/>
</dbReference>
<reference evidence="2 3" key="1">
    <citation type="submission" date="2016-10" db="EMBL/GenBank/DDBJ databases">
        <authorList>
            <person name="Varghese N."/>
            <person name="Submissions S."/>
        </authorList>
    </citation>
    <scope>NUCLEOTIDE SEQUENCE [LARGE SCALE GENOMIC DNA]</scope>
    <source>
        <strain evidence="2 3">DSM 29073</strain>
    </source>
</reference>
<keyword evidence="1" id="KW-0812">Transmembrane</keyword>
<keyword evidence="1" id="KW-1133">Transmembrane helix</keyword>
<dbReference type="AlphaFoldDB" id="A0A8G2F4E3"/>
<evidence type="ECO:0000256" key="1">
    <source>
        <dbReference type="SAM" id="Phobius"/>
    </source>
</evidence>
<sequence length="351" mass="40391">MKIPNKTNIQYIAIIICISLIGGFLTCMNYSIDKKHILGNTNRLFNKAIHLDKDIRENETPFFGISIPIAKDSTPSGLTQKVWNKHASHVITRTNDNTILTQKTEDSGSITKNEKKYLCEQMYLVKKNPIDPARLDSIFAEELHQNHILAQTAVIYECDGIKHYSNADSSFYASAYKLDDIVLELDHKIRLQGYIKLPFTHIIQQSRSLYFLTILIWLLLTGGATWLLLKKKKEEVPAIIIPKGYIAISEKLLFNEKEGILKYLDRKDVVLSGYKLKLFISLLNENGHFIPIETIKDIVWADGMSTRVALTQTVKRLREDLRFIPDLKIENSREKGYRLQIKNKTKKDARK</sequence>
<evidence type="ECO:0000313" key="3">
    <source>
        <dbReference type="Proteomes" id="UP000236725"/>
    </source>
</evidence>
<name>A0A8G2F4E3_9BACT</name>
<organism evidence="2 3">
    <name type="scientific">Parabacteroides chinchillae</name>
    <dbReference type="NCBI Taxonomy" id="871327"/>
    <lineage>
        <taxon>Bacteria</taxon>
        <taxon>Pseudomonadati</taxon>
        <taxon>Bacteroidota</taxon>
        <taxon>Bacteroidia</taxon>
        <taxon>Bacteroidales</taxon>
        <taxon>Tannerellaceae</taxon>
        <taxon>Parabacteroides</taxon>
    </lineage>
</organism>
<dbReference type="Proteomes" id="UP000236725">
    <property type="component" value="Unassembled WGS sequence"/>
</dbReference>
<evidence type="ECO:0000313" key="2">
    <source>
        <dbReference type="EMBL" id="SEF66485.1"/>
    </source>
</evidence>
<keyword evidence="3" id="KW-1185">Reference proteome</keyword>
<dbReference type="RefSeq" id="WP_103982734.1">
    <property type="nucleotide sequence ID" value="NZ_FNVS01000004.1"/>
</dbReference>
<comment type="caution">
    <text evidence="2">The sequence shown here is derived from an EMBL/GenBank/DDBJ whole genome shotgun (WGS) entry which is preliminary data.</text>
</comment>
<keyword evidence="1" id="KW-0472">Membrane</keyword>
<dbReference type="Gene3D" id="1.10.10.10">
    <property type="entry name" value="Winged helix-like DNA-binding domain superfamily/Winged helix DNA-binding domain"/>
    <property type="match status" value="1"/>
</dbReference>
<feature type="transmembrane region" description="Helical" evidence="1">
    <location>
        <begin position="12"/>
        <end position="32"/>
    </location>
</feature>
<dbReference type="GO" id="GO:0003677">
    <property type="term" value="F:DNA binding"/>
    <property type="evidence" value="ECO:0007669"/>
    <property type="project" value="InterPro"/>
</dbReference>
<protein>
    <submittedName>
        <fullName evidence="2">Transcriptional regulatory protein, C terminal</fullName>
    </submittedName>
</protein>
<dbReference type="InterPro" id="IPR016032">
    <property type="entry name" value="Sig_transdc_resp-reg_C-effctor"/>
</dbReference>
<gene>
    <name evidence="2" type="ORF">SAMN05444001_104100</name>
</gene>
<dbReference type="SUPFAM" id="SSF46894">
    <property type="entry name" value="C-terminal effector domain of the bipartite response regulators"/>
    <property type="match status" value="1"/>
</dbReference>
<accession>A0A8G2F4E3</accession>
<proteinExistence type="predicted"/>
<dbReference type="InterPro" id="IPR036388">
    <property type="entry name" value="WH-like_DNA-bd_sf"/>
</dbReference>